<dbReference type="PATRIC" id="fig|1441095.3.peg.5073"/>
<feature type="domain" description="Nitric oxide synthase (NOS)" evidence="13">
    <location>
        <begin position="66"/>
        <end position="73"/>
    </location>
</feature>
<dbReference type="InterPro" id="IPR050607">
    <property type="entry name" value="NOS"/>
</dbReference>
<keyword evidence="8 11" id="KW-0560">Oxidoreductase</keyword>
<dbReference type="Gene3D" id="3.90.340.10">
    <property type="entry name" value="Nitric Oxide Synthase, Chain A, domain 1"/>
    <property type="match status" value="1"/>
</dbReference>
<dbReference type="InterPro" id="IPR036119">
    <property type="entry name" value="NOS_N_sf"/>
</dbReference>
<keyword evidence="9 11" id="KW-0408">Iron</keyword>
<evidence type="ECO:0000259" key="13">
    <source>
        <dbReference type="PROSITE" id="PS60001"/>
    </source>
</evidence>
<dbReference type="PROSITE" id="PS60001">
    <property type="entry name" value="NOS"/>
    <property type="match status" value="1"/>
</dbReference>
<organism evidence="14 15">
    <name type="scientific">Bacillus gobiensis</name>
    <dbReference type="NCBI Taxonomy" id="1441095"/>
    <lineage>
        <taxon>Bacteria</taxon>
        <taxon>Bacillati</taxon>
        <taxon>Bacillota</taxon>
        <taxon>Bacilli</taxon>
        <taxon>Bacillales</taxon>
        <taxon>Bacillaceae</taxon>
        <taxon>Bacillus</taxon>
    </lineage>
</organism>
<name>A0A0M3RAZ7_9BACI</name>
<evidence type="ECO:0000256" key="8">
    <source>
        <dbReference type="ARBA" id="ARBA00023002"/>
    </source>
</evidence>
<dbReference type="STRING" id="1441095.AM592_22890"/>
<protein>
    <recommendedName>
        <fullName evidence="5 11">Nitric oxide synthase oxygenase</fullName>
        <ecNumber evidence="4 11">1.14.14.47</ecNumber>
    </recommendedName>
</protein>
<dbReference type="SUPFAM" id="SSF56512">
    <property type="entry name" value="Nitric oxide (NO) synthase oxygenase domain"/>
    <property type="match status" value="1"/>
</dbReference>
<evidence type="ECO:0000256" key="12">
    <source>
        <dbReference type="PIRSR" id="PIRSR037219-1"/>
    </source>
</evidence>
<dbReference type="PIRSF" id="PIRSF037219">
    <property type="entry name" value="NOS_oxygenase"/>
    <property type="match status" value="1"/>
</dbReference>
<keyword evidence="7 11" id="KW-0479">Metal-binding</keyword>
<dbReference type="GO" id="GO:0020037">
    <property type="term" value="F:heme binding"/>
    <property type="evidence" value="ECO:0007669"/>
    <property type="project" value="InterPro"/>
</dbReference>
<comment type="miscellaneous">
    <text evidence="11">This protein is similar to the oxygenase domain of eukaryotic nitric oxide synthases but lacks the reductase domain which, in eukaryotes, is responsible for transfer of electrons to the ferric heme during nitric oxide synthesis.</text>
</comment>
<evidence type="ECO:0000256" key="3">
    <source>
        <dbReference type="ARBA" id="ARBA00005411"/>
    </source>
</evidence>
<comment type="function">
    <text evidence="2 11">Catalyzes the production of nitric oxide.</text>
</comment>
<dbReference type="EC" id="1.14.14.47" evidence="4 11"/>
<comment type="cofactor">
    <cofactor evidence="1 11 12">
        <name>heme</name>
        <dbReference type="ChEBI" id="CHEBI:30413"/>
    </cofactor>
</comment>
<accession>A0A0M3RAZ7</accession>
<dbReference type="EMBL" id="CP012600">
    <property type="protein sequence ID" value="ALC84022.1"/>
    <property type="molecule type" value="Genomic_DNA"/>
</dbReference>
<dbReference type="InterPro" id="IPR017142">
    <property type="entry name" value="Nitric_oxide_synthase_Oase-su"/>
</dbReference>
<evidence type="ECO:0000256" key="1">
    <source>
        <dbReference type="ARBA" id="ARBA00001971"/>
    </source>
</evidence>
<evidence type="ECO:0000256" key="6">
    <source>
        <dbReference type="ARBA" id="ARBA00022617"/>
    </source>
</evidence>
<dbReference type="InterPro" id="IPR004030">
    <property type="entry name" value="NOS_N"/>
</dbReference>
<reference evidence="15" key="1">
    <citation type="submission" date="2015-08" db="EMBL/GenBank/DDBJ databases">
        <title>Genome sequencing project for genomic taxonomy and phylogenomics of Bacillus-like bacteria.</title>
        <authorList>
            <person name="Liu B."/>
            <person name="Wang J."/>
            <person name="Zhu Y."/>
            <person name="Liu G."/>
            <person name="Chen Q."/>
            <person name="Chen Z."/>
            <person name="Lan J."/>
            <person name="Che J."/>
            <person name="Ge C."/>
            <person name="Shi H."/>
            <person name="Pan Z."/>
            <person name="Liu X."/>
        </authorList>
    </citation>
    <scope>NUCLEOTIDE SEQUENCE [LARGE SCALE GENOMIC DNA]</scope>
    <source>
        <strain evidence="15">FJAT-4402</strain>
    </source>
</reference>
<comment type="similarity">
    <text evidence="3 11">Belongs to the NOS family. Bacterial NOS oxygenase subfamily.</text>
</comment>
<dbReference type="Pfam" id="PF02898">
    <property type="entry name" value="NO_synthase"/>
    <property type="match status" value="1"/>
</dbReference>
<evidence type="ECO:0000256" key="10">
    <source>
        <dbReference type="ARBA" id="ARBA00048713"/>
    </source>
</evidence>
<dbReference type="OrthoDB" id="3398374at2"/>
<dbReference type="AlphaFoldDB" id="A0A0M3RAZ7"/>
<dbReference type="InterPro" id="IPR044943">
    <property type="entry name" value="NOS_dom_1"/>
</dbReference>
<sequence length="354" mass="40450">MDRKNKLLEAASAFIKTCYQELEKTPHETKSRIESIKMDIQSSGSYVHTKEELDHGAKMAWRNSNRCIGRLFWASLQVFDRREDRTEEEVLKSLLFHIEYATNNGRIRPVISVFNETNIIIYNHQLIRYAGYETSNGIIGDPAAIELTKKCEEMGWKGEGTNFDVLPLVFQIGNAPPVWHQIPNELVKEIPISHPDYKAINKLNLKWYAVPIISDMILEIGGIHYQAAPFNGWYMGTEIGVSNLADEKRYNLLKKTAAAIGLNTQRNSTLWKDRALVELTAAVLHSYRKEGVSIVDHHTADAQFHTFEKTEAANNRKVTGDWKWLIPPLSPSTTHVFHKSYDNTRLSPNFLKSP</sequence>
<evidence type="ECO:0000256" key="11">
    <source>
        <dbReference type="PIRNR" id="PIRNR037219"/>
    </source>
</evidence>
<dbReference type="PANTHER" id="PTHR43410:SF1">
    <property type="entry name" value="NITRIC OXIDE SYNTHASE"/>
    <property type="match status" value="1"/>
</dbReference>
<proteinExistence type="inferred from homology"/>
<dbReference type="PANTHER" id="PTHR43410">
    <property type="entry name" value="NITRIC OXIDE SYNTHASE OXYGENASE"/>
    <property type="match status" value="1"/>
</dbReference>
<dbReference type="Gene3D" id="3.90.1230.10">
    <property type="entry name" value="Nitric Oxide Synthase, Chain A, domain 3"/>
    <property type="match status" value="1"/>
</dbReference>
<evidence type="ECO:0000256" key="7">
    <source>
        <dbReference type="ARBA" id="ARBA00022723"/>
    </source>
</evidence>
<evidence type="ECO:0000313" key="15">
    <source>
        <dbReference type="Proteomes" id="UP000067625"/>
    </source>
</evidence>
<feature type="binding site" description="axial binding residue" evidence="12">
    <location>
        <position position="67"/>
    </location>
    <ligand>
        <name>heme</name>
        <dbReference type="ChEBI" id="CHEBI:30413"/>
    </ligand>
    <ligandPart>
        <name>Fe</name>
        <dbReference type="ChEBI" id="CHEBI:18248"/>
    </ligandPart>
</feature>
<evidence type="ECO:0000256" key="2">
    <source>
        <dbReference type="ARBA" id="ARBA00002642"/>
    </source>
</evidence>
<dbReference type="GO" id="GO:0006809">
    <property type="term" value="P:nitric oxide biosynthetic process"/>
    <property type="evidence" value="ECO:0007669"/>
    <property type="project" value="InterPro"/>
</dbReference>
<dbReference type="CDD" id="cd00794">
    <property type="entry name" value="NOS_oxygenase_prok"/>
    <property type="match status" value="1"/>
</dbReference>
<evidence type="ECO:0000256" key="9">
    <source>
        <dbReference type="ARBA" id="ARBA00023004"/>
    </source>
</evidence>
<keyword evidence="15" id="KW-1185">Reference proteome</keyword>
<dbReference type="GO" id="GO:0004517">
    <property type="term" value="F:nitric-oxide synthase activity"/>
    <property type="evidence" value="ECO:0007669"/>
    <property type="project" value="InterPro"/>
</dbReference>
<gene>
    <name evidence="14" type="ORF">AM592_22890</name>
</gene>
<comment type="catalytic activity">
    <reaction evidence="10">
        <text>3 reduced [flavodoxin] + 2 L-arginine + 4 O2 = 3 oxidized [flavodoxin] + 2 L-citrulline + 2 nitric oxide + 4 H2O + 5 H(+)</text>
        <dbReference type="Rhea" id="RHEA:52324"/>
        <dbReference type="Rhea" id="RHEA-COMP:10622"/>
        <dbReference type="Rhea" id="RHEA-COMP:10623"/>
        <dbReference type="ChEBI" id="CHEBI:15377"/>
        <dbReference type="ChEBI" id="CHEBI:15378"/>
        <dbReference type="ChEBI" id="CHEBI:15379"/>
        <dbReference type="ChEBI" id="CHEBI:16480"/>
        <dbReference type="ChEBI" id="CHEBI:32682"/>
        <dbReference type="ChEBI" id="CHEBI:57618"/>
        <dbReference type="ChEBI" id="CHEBI:57743"/>
        <dbReference type="ChEBI" id="CHEBI:58210"/>
        <dbReference type="EC" id="1.14.14.47"/>
    </reaction>
</comment>
<dbReference type="Gene3D" id="3.90.440.10">
    <property type="entry name" value="Nitric Oxide Synthase,Heme Domain,Chain A domain 2"/>
    <property type="match status" value="1"/>
</dbReference>
<evidence type="ECO:0000256" key="4">
    <source>
        <dbReference type="ARBA" id="ARBA00012735"/>
    </source>
</evidence>
<dbReference type="Proteomes" id="UP000067625">
    <property type="component" value="Chromosome"/>
</dbReference>
<dbReference type="InterPro" id="IPR044940">
    <property type="entry name" value="NOS_dom_2"/>
</dbReference>
<evidence type="ECO:0000256" key="5">
    <source>
        <dbReference type="ARBA" id="ARBA00018859"/>
    </source>
</evidence>
<dbReference type="InterPro" id="IPR044944">
    <property type="entry name" value="NOS_dom_3"/>
</dbReference>
<keyword evidence="6 11" id="KW-0349">Heme</keyword>
<comment type="subunit">
    <text evidence="11">Homodimer.</text>
</comment>
<dbReference type="GO" id="GO:0046872">
    <property type="term" value="F:metal ion binding"/>
    <property type="evidence" value="ECO:0007669"/>
    <property type="project" value="UniProtKB-KW"/>
</dbReference>
<evidence type="ECO:0000313" key="14">
    <source>
        <dbReference type="EMBL" id="ALC84022.1"/>
    </source>
</evidence>
<dbReference type="RefSeq" id="WP_053605915.1">
    <property type="nucleotide sequence ID" value="NZ_CP012600.1"/>
</dbReference>
<reference evidence="14 15" key="2">
    <citation type="journal article" date="2016" name="Int. J. Syst. Evol. Microbiol.">
        <title>Bacillus gobiensis sp. nov., isolated from a soil sample.</title>
        <authorList>
            <person name="Liu B."/>
            <person name="Liu G.H."/>
            <person name="Cetin S."/>
            <person name="Schumann P."/>
            <person name="Pan Z.Z."/>
            <person name="Chen Q.Q."/>
        </authorList>
    </citation>
    <scope>NUCLEOTIDE SEQUENCE [LARGE SCALE GENOMIC DNA]</scope>
    <source>
        <strain evidence="14 15">FJAT-4402</strain>
    </source>
</reference>